<evidence type="ECO:0000313" key="2">
    <source>
        <dbReference type="Proteomes" id="UP000309061"/>
    </source>
</evidence>
<accession>A0A6B8KHH3</accession>
<name>A0A6B8KHH3_9HYPH</name>
<sequence length="96" mass="10683">MWQGQATLRIFQARQPLYPSALDAACHCVMLPNSNAAASGGLGHMLQAAPLAEGWFVQRKTDFAGHKERAKVWAPAFSKLRRVMRFASINEIMRKA</sequence>
<proteinExistence type="predicted"/>
<dbReference type="RefSeq" id="WP_136494475.1">
    <property type="nucleotide sequence ID" value="NZ_CP046052.1"/>
</dbReference>
<dbReference type="Proteomes" id="UP000309061">
    <property type="component" value="Chromosome"/>
</dbReference>
<protein>
    <submittedName>
        <fullName evidence="1">Uncharacterized protein</fullName>
    </submittedName>
</protein>
<gene>
    <name evidence="1" type="ORF">H2LOC_020280</name>
</gene>
<keyword evidence="2" id="KW-1185">Reference proteome</keyword>
<dbReference type="KEGG" id="mhey:H2LOC_020280"/>
<dbReference type="AlphaFoldDB" id="A0A6B8KHH3"/>
<dbReference type="EMBL" id="CP046052">
    <property type="protein sequence ID" value="QGM47824.1"/>
    <property type="molecule type" value="Genomic_DNA"/>
</dbReference>
<reference evidence="1 2" key="1">
    <citation type="submission" date="2019-11" db="EMBL/GenBank/DDBJ databases">
        <title>The genome sequence of Methylocystis heyeri.</title>
        <authorList>
            <person name="Oshkin I.Y."/>
            <person name="Miroshnikov K."/>
            <person name="Dedysh S.N."/>
        </authorList>
    </citation>
    <scope>NUCLEOTIDE SEQUENCE [LARGE SCALE GENOMIC DNA]</scope>
    <source>
        <strain evidence="1 2">H2</strain>
    </source>
</reference>
<evidence type="ECO:0000313" key="1">
    <source>
        <dbReference type="EMBL" id="QGM47824.1"/>
    </source>
</evidence>
<organism evidence="1 2">
    <name type="scientific">Methylocystis heyeri</name>
    <dbReference type="NCBI Taxonomy" id="391905"/>
    <lineage>
        <taxon>Bacteria</taxon>
        <taxon>Pseudomonadati</taxon>
        <taxon>Pseudomonadota</taxon>
        <taxon>Alphaproteobacteria</taxon>
        <taxon>Hyphomicrobiales</taxon>
        <taxon>Methylocystaceae</taxon>
        <taxon>Methylocystis</taxon>
    </lineage>
</organism>